<dbReference type="Proteomes" id="UP000789405">
    <property type="component" value="Unassembled WGS sequence"/>
</dbReference>
<proteinExistence type="predicted"/>
<reference evidence="1" key="1">
    <citation type="submission" date="2021-06" db="EMBL/GenBank/DDBJ databases">
        <authorList>
            <person name="Kallberg Y."/>
            <person name="Tangrot J."/>
            <person name="Rosling A."/>
        </authorList>
    </citation>
    <scope>NUCLEOTIDE SEQUENCE</scope>
    <source>
        <strain evidence="1">MA453B</strain>
    </source>
</reference>
<dbReference type="EMBL" id="CAJVPY010053878">
    <property type="protein sequence ID" value="CAG8816414.1"/>
    <property type="molecule type" value="Genomic_DNA"/>
</dbReference>
<gene>
    <name evidence="1" type="ORF">DERYTH_LOCUS26279</name>
</gene>
<sequence length="149" mass="17205">NLGESSFRNTPMICKGQVKGWTVDIILDSGSSTKEINDKCNTCEDDYSRWETIKVLPTQEARHSQSLLVMGGADELKNNEHKELIQILIYKYPQAIAHDMTQLGQVNIVTHHIDTGNALPIRQHYYWMSPRHEAFIKEEIERLKQQKLI</sequence>
<comment type="caution">
    <text evidence="1">The sequence shown here is derived from an EMBL/GenBank/DDBJ whole genome shotgun (WGS) entry which is preliminary data.</text>
</comment>
<feature type="non-terminal residue" evidence="1">
    <location>
        <position position="1"/>
    </location>
</feature>
<protein>
    <submittedName>
        <fullName evidence="1">17494_t:CDS:1</fullName>
    </submittedName>
</protein>
<name>A0A9N9K8U3_9GLOM</name>
<accession>A0A9N9K8U3</accession>
<dbReference type="OrthoDB" id="2448050at2759"/>
<organism evidence="1 2">
    <name type="scientific">Dentiscutata erythropus</name>
    <dbReference type="NCBI Taxonomy" id="1348616"/>
    <lineage>
        <taxon>Eukaryota</taxon>
        <taxon>Fungi</taxon>
        <taxon>Fungi incertae sedis</taxon>
        <taxon>Mucoromycota</taxon>
        <taxon>Glomeromycotina</taxon>
        <taxon>Glomeromycetes</taxon>
        <taxon>Diversisporales</taxon>
        <taxon>Gigasporaceae</taxon>
        <taxon>Dentiscutata</taxon>
    </lineage>
</organism>
<evidence type="ECO:0000313" key="2">
    <source>
        <dbReference type="Proteomes" id="UP000789405"/>
    </source>
</evidence>
<keyword evidence="2" id="KW-1185">Reference proteome</keyword>
<evidence type="ECO:0000313" key="1">
    <source>
        <dbReference type="EMBL" id="CAG8816414.1"/>
    </source>
</evidence>
<feature type="non-terminal residue" evidence="1">
    <location>
        <position position="149"/>
    </location>
</feature>
<dbReference type="AlphaFoldDB" id="A0A9N9K8U3"/>